<dbReference type="STRING" id="1349421.OI18_17005"/>
<reference evidence="3 4" key="1">
    <citation type="submission" date="2014-11" db="EMBL/GenBank/DDBJ databases">
        <title>Genome sequence of Flavihumibacter solisilvae 3-3.</title>
        <authorList>
            <person name="Zhou G."/>
            <person name="Li M."/>
            <person name="Wang G."/>
        </authorList>
    </citation>
    <scope>NUCLEOTIDE SEQUENCE [LARGE SCALE GENOMIC DNA]</scope>
    <source>
        <strain evidence="3 4">3-3</strain>
    </source>
</reference>
<dbReference type="Proteomes" id="UP000031408">
    <property type="component" value="Unassembled WGS sequence"/>
</dbReference>
<organism evidence="3 4">
    <name type="scientific">Flavihumibacter solisilvae</name>
    <dbReference type="NCBI Taxonomy" id="1349421"/>
    <lineage>
        <taxon>Bacteria</taxon>
        <taxon>Pseudomonadati</taxon>
        <taxon>Bacteroidota</taxon>
        <taxon>Chitinophagia</taxon>
        <taxon>Chitinophagales</taxon>
        <taxon>Chitinophagaceae</taxon>
        <taxon>Flavihumibacter</taxon>
    </lineage>
</organism>
<feature type="signal peptide" evidence="1">
    <location>
        <begin position="1"/>
        <end position="21"/>
    </location>
</feature>
<dbReference type="EMBL" id="JSVC01000019">
    <property type="protein sequence ID" value="KIC93462.1"/>
    <property type="molecule type" value="Genomic_DNA"/>
</dbReference>
<evidence type="ECO:0000256" key="1">
    <source>
        <dbReference type="SAM" id="SignalP"/>
    </source>
</evidence>
<feature type="chain" id="PRO_5002134637" description="HMA domain-containing protein" evidence="1">
    <location>
        <begin position="22"/>
        <end position="174"/>
    </location>
</feature>
<gene>
    <name evidence="3" type="ORF">OI18_17005</name>
</gene>
<comment type="caution">
    <text evidence="3">The sequence shown here is derived from an EMBL/GenBank/DDBJ whole genome shotgun (WGS) entry which is preliminary data.</text>
</comment>
<keyword evidence="1" id="KW-0732">Signal</keyword>
<accession>A0A0C1L0F3</accession>
<proteinExistence type="predicted"/>
<dbReference type="CDD" id="cd00371">
    <property type="entry name" value="HMA"/>
    <property type="match status" value="1"/>
</dbReference>
<name>A0A0C1L0F3_9BACT</name>
<evidence type="ECO:0000259" key="2">
    <source>
        <dbReference type="PROSITE" id="PS50846"/>
    </source>
</evidence>
<keyword evidence="4" id="KW-1185">Reference proteome</keyword>
<dbReference type="SUPFAM" id="SSF55008">
    <property type="entry name" value="HMA, heavy metal-associated domain"/>
    <property type="match status" value="1"/>
</dbReference>
<dbReference type="Pfam" id="PF00403">
    <property type="entry name" value="HMA"/>
    <property type="match status" value="1"/>
</dbReference>
<dbReference type="AlphaFoldDB" id="A0A0C1L0F3"/>
<protein>
    <recommendedName>
        <fullName evidence="2">HMA domain-containing protein</fullName>
    </recommendedName>
</protein>
<dbReference type="InterPro" id="IPR006121">
    <property type="entry name" value="HMA_dom"/>
</dbReference>
<evidence type="ECO:0000313" key="3">
    <source>
        <dbReference type="EMBL" id="KIC93462.1"/>
    </source>
</evidence>
<dbReference type="Gene3D" id="3.30.70.100">
    <property type="match status" value="1"/>
</dbReference>
<dbReference type="GO" id="GO:0046872">
    <property type="term" value="F:metal ion binding"/>
    <property type="evidence" value="ECO:0007669"/>
    <property type="project" value="InterPro"/>
</dbReference>
<dbReference type="InterPro" id="IPR036163">
    <property type="entry name" value="HMA_dom_sf"/>
</dbReference>
<feature type="domain" description="HMA" evidence="2">
    <location>
        <begin position="15"/>
        <end position="82"/>
    </location>
</feature>
<sequence>MGIVLSTMVATAQFSSASLQASGLTCALCTKAINKSLEQLPFVESVNADIKTSSFRITFKKDADVNIDALRKGVEDAGFSVAKLQLTGNFNNVSIENDAHQVINGKAFHFLSVKPRVLDGEQQLTLVDKNFVQAKDFKKYSASSKMSCVQTGKAGDCCRKDGLSAETRIYHVTI</sequence>
<dbReference type="PROSITE" id="PS50846">
    <property type="entry name" value="HMA_2"/>
    <property type="match status" value="1"/>
</dbReference>
<evidence type="ECO:0000313" key="4">
    <source>
        <dbReference type="Proteomes" id="UP000031408"/>
    </source>
</evidence>